<name>A0A2X2Y4V8_CLOPF</name>
<sequence length="250" mass="30182">MNNSIINCKCEEPDSSIETWKYFRNIYTEDHWELIKEFDLKNICTYEQRNNKPDKNMLRYRAYLKVDSIYTKKLGKQFSLAGDCDFNFNNKKRSKFEKILKKEISIKELKKEFEKLNQCCLMHYNKLNFSIMPVTGGMNNFKGIVKVEGDSYDRLDTFIYYLNEFYINGDKRVLNKSRYNEKSLNQYLNTFDNIYDYCNKVYFINNREFVNKLINNGCKTIKNSEELMLYMNLAQEYWEIKKSNINSKFI</sequence>
<dbReference type="EMBL" id="UAWG01000001">
    <property type="protein sequence ID" value="SQB57903.1"/>
    <property type="molecule type" value="Genomic_DNA"/>
</dbReference>
<reference evidence="1 2" key="1">
    <citation type="submission" date="2018-06" db="EMBL/GenBank/DDBJ databases">
        <authorList>
            <consortium name="Pathogen Informatics"/>
            <person name="Doyle S."/>
        </authorList>
    </citation>
    <scope>NUCLEOTIDE SEQUENCE [LARGE SCALE GENOMIC DNA]</scope>
    <source>
        <strain evidence="1 2">NCTC10719</strain>
    </source>
</reference>
<dbReference type="Proteomes" id="UP000249986">
    <property type="component" value="Unassembled WGS sequence"/>
</dbReference>
<protein>
    <submittedName>
        <fullName evidence="1">Uncharacterized protein</fullName>
    </submittedName>
</protein>
<proteinExistence type="predicted"/>
<dbReference type="AlphaFoldDB" id="A0A2X2Y4V8"/>
<evidence type="ECO:0000313" key="2">
    <source>
        <dbReference type="Proteomes" id="UP000249986"/>
    </source>
</evidence>
<accession>A0A2X2Y4V8</accession>
<organism evidence="1 2">
    <name type="scientific">Clostridium perfringens</name>
    <dbReference type="NCBI Taxonomy" id="1502"/>
    <lineage>
        <taxon>Bacteria</taxon>
        <taxon>Bacillati</taxon>
        <taxon>Bacillota</taxon>
        <taxon>Clostridia</taxon>
        <taxon>Eubacteriales</taxon>
        <taxon>Clostridiaceae</taxon>
        <taxon>Clostridium</taxon>
    </lineage>
</organism>
<gene>
    <name evidence="1" type="ORF">NCTC10719_00497</name>
</gene>
<dbReference type="RefSeq" id="WP_111926012.1">
    <property type="nucleotide sequence ID" value="NZ_UAWG01000001.1"/>
</dbReference>
<evidence type="ECO:0000313" key="1">
    <source>
        <dbReference type="EMBL" id="SQB57903.1"/>
    </source>
</evidence>